<dbReference type="GO" id="GO:0006508">
    <property type="term" value="P:proteolysis"/>
    <property type="evidence" value="ECO:0007669"/>
    <property type="project" value="InterPro"/>
</dbReference>
<dbReference type="AlphaFoldDB" id="A0A2P4XRD8"/>
<feature type="domain" description="Peptidase A2" evidence="2">
    <location>
        <begin position="69"/>
        <end position="107"/>
    </location>
</feature>
<sequence>MTSLIDHEPVSLECTRTWYSRSPLPAQPEGTADFKLNFGERYVWWAHHDEKDDKQQVATVHGAVNDFRTQILLDTGAPVSMISLDLARRLTLKLNSQKRIKVSGLGGVPTYITASTQIKITLGRRVVYILDVWVNNIEEGVDVLLGMDFMYSAGVRLCIREGTVALPDEESVLMYGYIVRRHRERNIPITPLQDVHLRPGEHVNVKIRYGECQPLRGGDLGQKGLPVGDLSSVVSISDKDLWIGSSTPVARIMEYGCFLRAGRVVRRGVRRYQEWQHFIYESTLSTQARMRKERYEQALRVTAPHSVPKRSYQWPTKRLMIPQAKGVEVRVAGLHKRSMAIISACLNGSEPEHALQKSVSTEAVSDDGSKISTAARSSTPLERLEEEYIRCMRVNAEDLDQLPAVFIHDGSDMMSQLKD</sequence>
<dbReference type="PROSITE" id="PS50175">
    <property type="entry name" value="ASP_PROT_RETROV"/>
    <property type="match status" value="1"/>
</dbReference>
<evidence type="ECO:0000259" key="2">
    <source>
        <dbReference type="PROSITE" id="PS50175"/>
    </source>
</evidence>
<organism evidence="3 4">
    <name type="scientific">Phytophthora palmivora</name>
    <dbReference type="NCBI Taxonomy" id="4796"/>
    <lineage>
        <taxon>Eukaryota</taxon>
        <taxon>Sar</taxon>
        <taxon>Stramenopiles</taxon>
        <taxon>Oomycota</taxon>
        <taxon>Peronosporomycetes</taxon>
        <taxon>Peronosporales</taxon>
        <taxon>Peronosporaceae</taxon>
        <taxon>Phytophthora</taxon>
    </lineage>
</organism>
<accession>A0A2P4XRD8</accession>
<evidence type="ECO:0000313" key="3">
    <source>
        <dbReference type="EMBL" id="POM68104.1"/>
    </source>
</evidence>
<dbReference type="OrthoDB" id="128412at2759"/>
<gene>
    <name evidence="3" type="ORF">PHPALM_15780</name>
</gene>
<proteinExistence type="predicted"/>
<dbReference type="Gene3D" id="2.40.70.10">
    <property type="entry name" value="Acid Proteases"/>
    <property type="match status" value="1"/>
</dbReference>
<dbReference type="InterPro" id="IPR021109">
    <property type="entry name" value="Peptidase_aspartic_dom_sf"/>
</dbReference>
<name>A0A2P4XRD8_9STRA</name>
<dbReference type="EMBL" id="NCKW01008404">
    <property type="protein sequence ID" value="POM68104.1"/>
    <property type="molecule type" value="Genomic_DNA"/>
</dbReference>
<evidence type="ECO:0000313" key="4">
    <source>
        <dbReference type="Proteomes" id="UP000237271"/>
    </source>
</evidence>
<protein>
    <recommendedName>
        <fullName evidence="2">Peptidase A2 domain-containing protein</fullName>
    </recommendedName>
</protein>
<evidence type="ECO:0000256" key="1">
    <source>
        <dbReference type="ARBA" id="ARBA00022801"/>
    </source>
</evidence>
<dbReference type="InterPro" id="IPR001995">
    <property type="entry name" value="Peptidase_A2_cat"/>
</dbReference>
<dbReference type="Pfam" id="PF13650">
    <property type="entry name" value="Asp_protease_2"/>
    <property type="match status" value="1"/>
</dbReference>
<dbReference type="SUPFAM" id="SSF50630">
    <property type="entry name" value="Acid proteases"/>
    <property type="match status" value="1"/>
</dbReference>
<keyword evidence="4" id="KW-1185">Reference proteome</keyword>
<comment type="caution">
    <text evidence="3">The sequence shown here is derived from an EMBL/GenBank/DDBJ whole genome shotgun (WGS) entry which is preliminary data.</text>
</comment>
<dbReference type="GO" id="GO:0004190">
    <property type="term" value="F:aspartic-type endopeptidase activity"/>
    <property type="evidence" value="ECO:0007669"/>
    <property type="project" value="InterPro"/>
</dbReference>
<dbReference type="CDD" id="cd05483">
    <property type="entry name" value="retropepsin_like_bacteria"/>
    <property type="match status" value="1"/>
</dbReference>
<dbReference type="Proteomes" id="UP000237271">
    <property type="component" value="Unassembled WGS sequence"/>
</dbReference>
<keyword evidence="1" id="KW-0378">Hydrolase</keyword>
<reference evidence="3 4" key="1">
    <citation type="journal article" date="2017" name="Genome Biol. Evol.">
        <title>Phytophthora megakarya and P. palmivora, closely related causal agents of cacao black pod rot, underwent increases in genome sizes and gene numbers by different mechanisms.</title>
        <authorList>
            <person name="Ali S.S."/>
            <person name="Shao J."/>
            <person name="Lary D.J."/>
            <person name="Kronmiller B."/>
            <person name="Shen D."/>
            <person name="Strem M.D."/>
            <person name="Amoako-Attah I."/>
            <person name="Akrofi A.Y."/>
            <person name="Begoude B.A."/>
            <person name="Ten Hoopen G.M."/>
            <person name="Coulibaly K."/>
            <person name="Kebe B.I."/>
            <person name="Melnick R.L."/>
            <person name="Guiltinan M.J."/>
            <person name="Tyler B.M."/>
            <person name="Meinhardt L.W."/>
            <person name="Bailey B.A."/>
        </authorList>
    </citation>
    <scope>NUCLEOTIDE SEQUENCE [LARGE SCALE GENOMIC DNA]</scope>
    <source>
        <strain evidence="4">sbr112.9</strain>
    </source>
</reference>
<dbReference type="InterPro" id="IPR034122">
    <property type="entry name" value="Retropepsin-like_bacterial"/>
</dbReference>